<keyword evidence="4" id="KW-1185">Reference proteome</keyword>
<dbReference type="EMBL" id="BLLF01000088">
    <property type="protein sequence ID" value="GFH07325.1"/>
    <property type="molecule type" value="Genomic_DNA"/>
</dbReference>
<feature type="region of interest" description="Disordered" evidence="1">
    <location>
        <begin position="1"/>
        <end position="34"/>
    </location>
</feature>
<keyword evidence="2" id="KW-0472">Membrane</keyword>
<feature type="non-terminal residue" evidence="3">
    <location>
        <position position="1"/>
    </location>
</feature>
<dbReference type="Proteomes" id="UP000485058">
    <property type="component" value="Unassembled WGS sequence"/>
</dbReference>
<sequence>MGQESMRLRGGAAQVDGRGRGREPGAWSWSKGRQAWGSSGWRSMFKATSSFLMGPSGASKVHPSTRRSLQRSYNAALWLVWPYVLWGVLVVALNAVRYEPLSTSMSMPISPAQCGGHCHDALPPLPSELRALRILSAQDLPRPRPGVLWQSLSTEVMLLKEEWKVMVNGNKALTPTQLAESPHFNLAVAGVSTPGSEGAAILYGQGPVCMAILADICVPPEHPYYQVSLTARRYCLLDALTNRK</sequence>
<evidence type="ECO:0000256" key="2">
    <source>
        <dbReference type="SAM" id="Phobius"/>
    </source>
</evidence>
<keyword evidence="2" id="KW-1133">Transmembrane helix</keyword>
<name>A0A699YD69_HAELA</name>
<organism evidence="3 4">
    <name type="scientific">Haematococcus lacustris</name>
    <name type="common">Green alga</name>
    <name type="synonym">Haematococcus pluvialis</name>
    <dbReference type="NCBI Taxonomy" id="44745"/>
    <lineage>
        <taxon>Eukaryota</taxon>
        <taxon>Viridiplantae</taxon>
        <taxon>Chlorophyta</taxon>
        <taxon>core chlorophytes</taxon>
        <taxon>Chlorophyceae</taxon>
        <taxon>CS clade</taxon>
        <taxon>Chlamydomonadales</taxon>
        <taxon>Haematococcaceae</taxon>
        <taxon>Haematococcus</taxon>
    </lineage>
</organism>
<accession>A0A699YD69</accession>
<keyword evidence="2" id="KW-0812">Transmembrane</keyword>
<evidence type="ECO:0000256" key="1">
    <source>
        <dbReference type="SAM" id="MobiDB-lite"/>
    </source>
</evidence>
<reference evidence="3 4" key="1">
    <citation type="submission" date="2020-02" db="EMBL/GenBank/DDBJ databases">
        <title>Draft genome sequence of Haematococcus lacustris strain NIES-144.</title>
        <authorList>
            <person name="Morimoto D."/>
            <person name="Nakagawa S."/>
            <person name="Yoshida T."/>
            <person name="Sawayama S."/>
        </authorList>
    </citation>
    <scope>NUCLEOTIDE SEQUENCE [LARGE SCALE GENOMIC DNA]</scope>
    <source>
        <strain evidence="3 4">NIES-144</strain>
    </source>
</reference>
<evidence type="ECO:0000313" key="4">
    <source>
        <dbReference type="Proteomes" id="UP000485058"/>
    </source>
</evidence>
<evidence type="ECO:0000313" key="3">
    <source>
        <dbReference type="EMBL" id="GFH07325.1"/>
    </source>
</evidence>
<proteinExistence type="predicted"/>
<comment type="caution">
    <text evidence="3">The sequence shown here is derived from an EMBL/GenBank/DDBJ whole genome shotgun (WGS) entry which is preliminary data.</text>
</comment>
<gene>
    <name evidence="3" type="ORF">HaLaN_02110</name>
</gene>
<feature type="non-terminal residue" evidence="3">
    <location>
        <position position="244"/>
    </location>
</feature>
<dbReference type="AlphaFoldDB" id="A0A699YD69"/>
<feature type="transmembrane region" description="Helical" evidence="2">
    <location>
        <begin position="75"/>
        <end position="96"/>
    </location>
</feature>
<protein>
    <submittedName>
        <fullName evidence="3">Uncharacterized protein</fullName>
    </submittedName>
</protein>